<keyword evidence="3" id="KW-1185">Reference proteome</keyword>
<feature type="region of interest" description="Disordered" evidence="1">
    <location>
        <begin position="51"/>
        <end position="138"/>
    </location>
</feature>
<proteinExistence type="predicted"/>
<feature type="region of interest" description="Disordered" evidence="1">
    <location>
        <begin position="403"/>
        <end position="492"/>
    </location>
</feature>
<feature type="compositionally biased region" description="Basic and acidic residues" evidence="1">
    <location>
        <begin position="283"/>
        <end position="294"/>
    </location>
</feature>
<protein>
    <submittedName>
        <fullName evidence="2">Uncharacterized protein</fullName>
    </submittedName>
</protein>
<feature type="compositionally biased region" description="Basic and acidic residues" evidence="1">
    <location>
        <begin position="115"/>
        <end position="129"/>
    </location>
</feature>
<dbReference type="AlphaFoldDB" id="A0A182P6A0"/>
<reference evidence="2" key="2">
    <citation type="submission" date="2020-05" db="UniProtKB">
        <authorList>
            <consortium name="EnsemblMetazoa"/>
        </authorList>
    </citation>
    <scope>IDENTIFICATION</scope>
    <source>
        <strain evidence="2">Epiroticus2</strain>
    </source>
</reference>
<feature type="compositionally biased region" description="Basic and acidic residues" evidence="1">
    <location>
        <begin position="227"/>
        <end position="243"/>
    </location>
</feature>
<dbReference type="EnsemblMetazoa" id="AEPI002448-RA">
    <property type="protein sequence ID" value="AEPI002448-PA"/>
    <property type="gene ID" value="AEPI002448"/>
</dbReference>
<organism evidence="2 3">
    <name type="scientific">Anopheles epiroticus</name>
    <dbReference type="NCBI Taxonomy" id="199890"/>
    <lineage>
        <taxon>Eukaryota</taxon>
        <taxon>Metazoa</taxon>
        <taxon>Ecdysozoa</taxon>
        <taxon>Arthropoda</taxon>
        <taxon>Hexapoda</taxon>
        <taxon>Insecta</taxon>
        <taxon>Pterygota</taxon>
        <taxon>Neoptera</taxon>
        <taxon>Endopterygota</taxon>
        <taxon>Diptera</taxon>
        <taxon>Nematocera</taxon>
        <taxon>Culicoidea</taxon>
        <taxon>Culicidae</taxon>
        <taxon>Anophelinae</taxon>
        <taxon>Anopheles</taxon>
    </lineage>
</organism>
<evidence type="ECO:0000313" key="3">
    <source>
        <dbReference type="Proteomes" id="UP000075885"/>
    </source>
</evidence>
<feature type="compositionally biased region" description="Low complexity" evidence="1">
    <location>
        <begin position="423"/>
        <end position="453"/>
    </location>
</feature>
<evidence type="ECO:0000313" key="2">
    <source>
        <dbReference type="EnsemblMetazoa" id="AEPI002448-PA"/>
    </source>
</evidence>
<accession>A0A182P6A0</accession>
<feature type="compositionally biased region" description="Low complexity" evidence="1">
    <location>
        <begin position="462"/>
        <end position="478"/>
    </location>
</feature>
<sequence length="583" mass="64166">MRITHHPGRAIDASLSLEQRSAMGALYEANWNKVQSSMNSLIASHHEANPYETVGRANPDPVPPPYRTSAVTGSSEDDEGLPDEEERDAFQESSGVLKALNGYRPATIRRARQRQYPEWDELKDAKDPGQEDQSATKYHTVRGRMFENTHKPRPALRGSSMAEFDAGHYANMLATEDRVPVVPARNSTLKRSNTVAAQNPTAQQRTLDRRELFLNQQQHQYHPPQQSKKERVRQQKPIDEYSDHRHRPPVSHYPDPMTDLEGKLRSSAICDSAGTGGARHRDKSSPADYRRGSDDSESNLSIGDRMTSYRSDNDLCSQIYREGSRNGSLASIPRATATLSRNRTIKGRPILEDIPADLLPRIEPEKPKRSGAGKKVGFGKMLYNTISAGTKFPRTLLKSHFGGAREGGDTSEYDSAATGYQDSPLSSMSSSSASSSSSSPPSSSKSSSFKKLFGGAGGGSSGSRSTSNSSTASNSTSSAPVHHHPQRRPQLEVEDDCGDAYLISARHGPAGGKFPSLVPVHTYARKRRTGNLIANEPIYGNVEEIYANPDVGPLATIKSKCFLRKRFPYVCCLNPHRMKLYVR</sequence>
<evidence type="ECO:0000256" key="1">
    <source>
        <dbReference type="SAM" id="MobiDB-lite"/>
    </source>
</evidence>
<name>A0A182P6A0_9DIPT</name>
<reference evidence="3" key="1">
    <citation type="submission" date="2013-03" db="EMBL/GenBank/DDBJ databases">
        <title>The Genome Sequence of Anopheles epiroticus epiroticus2.</title>
        <authorList>
            <consortium name="The Broad Institute Genomics Platform"/>
            <person name="Neafsey D.E."/>
            <person name="Howell P."/>
            <person name="Walker B."/>
            <person name="Young S.K."/>
            <person name="Zeng Q."/>
            <person name="Gargeya S."/>
            <person name="Fitzgerald M."/>
            <person name="Haas B."/>
            <person name="Abouelleil A."/>
            <person name="Allen A.W."/>
            <person name="Alvarado L."/>
            <person name="Arachchi H.M."/>
            <person name="Berlin A.M."/>
            <person name="Chapman S.B."/>
            <person name="Gainer-Dewar J."/>
            <person name="Goldberg J."/>
            <person name="Griggs A."/>
            <person name="Gujja S."/>
            <person name="Hansen M."/>
            <person name="Howarth C."/>
            <person name="Imamovic A."/>
            <person name="Ireland A."/>
            <person name="Larimer J."/>
            <person name="McCowan C."/>
            <person name="Murphy C."/>
            <person name="Pearson M."/>
            <person name="Poon T.W."/>
            <person name="Priest M."/>
            <person name="Roberts A."/>
            <person name="Saif S."/>
            <person name="Shea T."/>
            <person name="Sisk P."/>
            <person name="Sykes S."/>
            <person name="Wortman J."/>
            <person name="Nusbaum C."/>
            <person name="Birren B."/>
        </authorList>
    </citation>
    <scope>NUCLEOTIDE SEQUENCE [LARGE SCALE GENOMIC DNA]</scope>
    <source>
        <strain evidence="3">Epiroticus2</strain>
    </source>
</reference>
<feature type="compositionally biased region" description="Acidic residues" evidence="1">
    <location>
        <begin position="75"/>
        <end position="87"/>
    </location>
</feature>
<dbReference type="VEuPathDB" id="VectorBase:AEPI002448"/>
<dbReference type="Proteomes" id="UP000075885">
    <property type="component" value="Unassembled WGS sequence"/>
</dbReference>
<feature type="region of interest" description="Disordered" evidence="1">
    <location>
        <begin position="218"/>
        <end position="308"/>
    </location>
</feature>